<feature type="transmembrane region" description="Helical" evidence="7">
    <location>
        <begin position="134"/>
        <end position="153"/>
    </location>
</feature>
<feature type="domain" description="Major facilitator superfamily (MFS) profile" evidence="8">
    <location>
        <begin position="67"/>
        <end position="479"/>
    </location>
</feature>
<dbReference type="AlphaFoldDB" id="A0A1E1KDJ6"/>
<keyword evidence="5 7" id="KW-0472">Membrane</keyword>
<evidence type="ECO:0000256" key="7">
    <source>
        <dbReference type="SAM" id="Phobius"/>
    </source>
</evidence>
<dbReference type="PROSITE" id="PS50850">
    <property type="entry name" value="MFS"/>
    <property type="match status" value="1"/>
</dbReference>
<dbReference type="FunCoup" id="A0A1E1KDJ6">
    <property type="interactions" value="157"/>
</dbReference>
<evidence type="ECO:0000313" key="10">
    <source>
        <dbReference type="Proteomes" id="UP000178129"/>
    </source>
</evidence>
<evidence type="ECO:0000256" key="2">
    <source>
        <dbReference type="ARBA" id="ARBA00022448"/>
    </source>
</evidence>
<dbReference type="PANTHER" id="PTHR43791">
    <property type="entry name" value="PERMEASE-RELATED"/>
    <property type="match status" value="1"/>
</dbReference>
<dbReference type="CDD" id="cd17327">
    <property type="entry name" value="MFS_FEN2_like"/>
    <property type="match status" value="1"/>
</dbReference>
<accession>A0A1E1KDJ6</accession>
<dbReference type="PANTHER" id="PTHR43791:SF91">
    <property type="entry name" value="MAJOR FACILITATOR SUPERFAMILY (MFS) PROFILE DOMAIN-CONTAINING PROTEIN-RELATED"/>
    <property type="match status" value="1"/>
</dbReference>
<evidence type="ECO:0000256" key="3">
    <source>
        <dbReference type="ARBA" id="ARBA00022692"/>
    </source>
</evidence>
<protein>
    <submittedName>
        <fullName evidence="9">Probable MFS transporter</fullName>
    </submittedName>
</protein>
<comment type="caution">
    <text evidence="9">The sequence shown here is derived from an EMBL/GenBank/DDBJ whole genome shotgun (WGS) entry which is preliminary data.</text>
</comment>
<dbReference type="SUPFAM" id="SSF103473">
    <property type="entry name" value="MFS general substrate transporter"/>
    <property type="match status" value="1"/>
</dbReference>
<dbReference type="Pfam" id="PF07690">
    <property type="entry name" value="MFS_1"/>
    <property type="match status" value="1"/>
</dbReference>
<evidence type="ECO:0000256" key="4">
    <source>
        <dbReference type="ARBA" id="ARBA00022989"/>
    </source>
</evidence>
<gene>
    <name evidence="9" type="ORF">RCO7_06542</name>
</gene>
<feature type="transmembrane region" description="Helical" evidence="7">
    <location>
        <begin position="298"/>
        <end position="322"/>
    </location>
</feature>
<name>A0A1E1KDJ6_9HELO</name>
<evidence type="ECO:0000256" key="6">
    <source>
        <dbReference type="SAM" id="MobiDB-lite"/>
    </source>
</evidence>
<feature type="transmembrane region" description="Helical" evidence="7">
    <location>
        <begin position="363"/>
        <end position="381"/>
    </location>
</feature>
<keyword evidence="4 7" id="KW-1133">Transmembrane helix</keyword>
<proteinExistence type="predicted"/>
<feature type="transmembrane region" description="Helical" evidence="7">
    <location>
        <begin position="194"/>
        <end position="214"/>
    </location>
</feature>
<dbReference type="FunFam" id="1.20.1250.20:FF:000068">
    <property type="entry name" value="MFS general substrate transporter"/>
    <property type="match status" value="1"/>
</dbReference>
<dbReference type="FunFam" id="1.20.1250.20:FF:000034">
    <property type="entry name" value="MFS general substrate transporter"/>
    <property type="match status" value="1"/>
</dbReference>
<feature type="transmembrane region" description="Helical" evidence="7">
    <location>
        <begin position="422"/>
        <end position="442"/>
    </location>
</feature>
<feature type="transmembrane region" description="Helical" evidence="7">
    <location>
        <begin position="159"/>
        <end position="182"/>
    </location>
</feature>
<feature type="region of interest" description="Disordered" evidence="6">
    <location>
        <begin position="20"/>
        <end position="45"/>
    </location>
</feature>
<feature type="transmembrane region" description="Helical" evidence="7">
    <location>
        <begin position="226"/>
        <end position="248"/>
    </location>
</feature>
<feature type="transmembrane region" description="Helical" evidence="7">
    <location>
        <begin position="65"/>
        <end position="83"/>
    </location>
</feature>
<dbReference type="InParanoid" id="A0A1E1KDJ6"/>
<reference evidence="10" key="1">
    <citation type="submission" date="2016-03" db="EMBL/GenBank/DDBJ databases">
        <authorList>
            <person name="Ploux O."/>
        </authorList>
    </citation>
    <scope>NUCLEOTIDE SEQUENCE [LARGE SCALE GENOMIC DNA]</scope>
    <source>
        <strain evidence="10">UK7</strain>
    </source>
</reference>
<sequence>MAGIDDLPIARSVDVKTDVLKSGSPDVSDAEPPKTTEPQDAGSDDERAMLLGGELERKLVRKLDIHIIPVVMALYLLSFLDRVNIGNARLYHLERDLGMHGNMYQTAVSLLFVTYIICEVPSNLVLKKFTPSRWISFIATSWGIIATLAGFVQSYAGLLVVRLFLGAVEAGLFPGLAVYLTFFYTKNELAVRIGYLFVSAALAGGFGGLLAYAIGHMDGLAGLSGWRWIFILEGIPTVFMGVATLWLLPNDPEAAYFLTHEDKKLMEVRKACEYGQTATAQEFFKKDVMKAFKDWKCWAFYFAQFGVDTMLYGFSTFLPTIISQLGKWSTAETQLLTIPCYATGAIAYMIAANLSDRTSKRGLFSLIGGASSVIGYGILLSNAPSGVHYFGCFMVAGGLYIVVGLPLAWLPNNSPRYAKRTTSTGMQLTIGNCSGILSSFIYPATDKPRYITGHAVTLSMVGFACVVYAVMWCVYSRANSRRDAGLEDYKFEGMSEQEIAELGDESPRFRYTI</sequence>
<keyword evidence="10" id="KW-1185">Reference proteome</keyword>
<feature type="transmembrane region" description="Helical" evidence="7">
    <location>
        <begin position="454"/>
        <end position="475"/>
    </location>
</feature>
<evidence type="ECO:0000259" key="8">
    <source>
        <dbReference type="PROSITE" id="PS50850"/>
    </source>
</evidence>
<feature type="transmembrane region" description="Helical" evidence="7">
    <location>
        <begin position="103"/>
        <end position="122"/>
    </location>
</feature>
<dbReference type="InterPro" id="IPR020846">
    <property type="entry name" value="MFS_dom"/>
</dbReference>
<dbReference type="GO" id="GO:0016020">
    <property type="term" value="C:membrane"/>
    <property type="evidence" value="ECO:0007669"/>
    <property type="project" value="UniProtKB-SubCell"/>
</dbReference>
<evidence type="ECO:0000313" key="9">
    <source>
        <dbReference type="EMBL" id="CZS94804.1"/>
    </source>
</evidence>
<evidence type="ECO:0000256" key="5">
    <source>
        <dbReference type="ARBA" id="ARBA00023136"/>
    </source>
</evidence>
<organism evidence="9 10">
    <name type="scientific">Rhynchosporium graminicola</name>
    <dbReference type="NCBI Taxonomy" id="2792576"/>
    <lineage>
        <taxon>Eukaryota</taxon>
        <taxon>Fungi</taxon>
        <taxon>Dikarya</taxon>
        <taxon>Ascomycota</taxon>
        <taxon>Pezizomycotina</taxon>
        <taxon>Leotiomycetes</taxon>
        <taxon>Helotiales</taxon>
        <taxon>Ploettnerulaceae</taxon>
        <taxon>Rhynchosporium</taxon>
    </lineage>
</organism>
<dbReference type="GO" id="GO:0022857">
    <property type="term" value="F:transmembrane transporter activity"/>
    <property type="evidence" value="ECO:0007669"/>
    <property type="project" value="InterPro"/>
</dbReference>
<dbReference type="Proteomes" id="UP000178129">
    <property type="component" value="Unassembled WGS sequence"/>
</dbReference>
<keyword evidence="2" id="KW-0813">Transport</keyword>
<feature type="transmembrane region" description="Helical" evidence="7">
    <location>
        <begin position="334"/>
        <end position="351"/>
    </location>
</feature>
<comment type="subcellular location">
    <subcellularLocation>
        <location evidence="1">Membrane</location>
        <topology evidence="1">Multi-pass membrane protein</topology>
    </subcellularLocation>
</comment>
<feature type="transmembrane region" description="Helical" evidence="7">
    <location>
        <begin position="387"/>
        <end position="410"/>
    </location>
</feature>
<keyword evidence="3 7" id="KW-0812">Transmembrane</keyword>
<evidence type="ECO:0000256" key="1">
    <source>
        <dbReference type="ARBA" id="ARBA00004141"/>
    </source>
</evidence>
<dbReference type="EMBL" id="FJUW01000009">
    <property type="protein sequence ID" value="CZS94804.1"/>
    <property type="molecule type" value="Genomic_DNA"/>
</dbReference>
<dbReference type="InterPro" id="IPR011701">
    <property type="entry name" value="MFS"/>
</dbReference>
<dbReference type="InterPro" id="IPR036259">
    <property type="entry name" value="MFS_trans_sf"/>
</dbReference>
<dbReference type="Gene3D" id="1.20.1250.20">
    <property type="entry name" value="MFS general substrate transporter like domains"/>
    <property type="match status" value="2"/>
</dbReference>